<evidence type="ECO:0000256" key="8">
    <source>
        <dbReference type="SAM" id="SignalP"/>
    </source>
</evidence>
<dbReference type="GO" id="GO:0071949">
    <property type="term" value="F:FAD binding"/>
    <property type="evidence" value="ECO:0007669"/>
    <property type="project" value="InterPro"/>
</dbReference>
<evidence type="ECO:0000256" key="5">
    <source>
        <dbReference type="ARBA" id="ARBA00022827"/>
    </source>
</evidence>
<evidence type="ECO:0000313" key="11">
    <source>
        <dbReference type="Proteomes" id="UP000594261"/>
    </source>
</evidence>
<name>A0A7N2MVW3_QUELO</name>
<feature type="domain" description="FAD-binding PCMH-type" evidence="9">
    <location>
        <begin position="72"/>
        <end position="248"/>
    </location>
</feature>
<feature type="signal peptide" evidence="8">
    <location>
        <begin position="1"/>
        <end position="22"/>
    </location>
</feature>
<dbReference type="Gene3D" id="3.30.465.10">
    <property type="match status" value="1"/>
</dbReference>
<dbReference type="Gramene" id="QL11p017829:mrna">
    <property type="protein sequence ID" value="QL11p017829:mrna:CDS:2"/>
    <property type="gene ID" value="QL11p017829"/>
</dbReference>
<evidence type="ECO:0000313" key="10">
    <source>
        <dbReference type="EnsemblPlants" id="QL11p017829:mrna:CDS:2"/>
    </source>
</evidence>
<dbReference type="Proteomes" id="UP000594261">
    <property type="component" value="Chromosome 11"/>
</dbReference>
<dbReference type="RefSeq" id="XP_030944452.1">
    <property type="nucleotide sequence ID" value="XM_031088592.1"/>
</dbReference>
<dbReference type="InterPro" id="IPR036318">
    <property type="entry name" value="FAD-bd_PCMH-like_sf"/>
</dbReference>
<dbReference type="OrthoDB" id="407275at2759"/>
<dbReference type="EnsemblPlants" id="QL11p017829:mrna">
    <property type="protein sequence ID" value="QL11p017829:mrna:CDS:2"/>
    <property type="gene ID" value="QL11p017829"/>
</dbReference>
<comment type="similarity">
    <text evidence="2">Belongs to the oxygen-dependent FAD-linked oxidoreductase family.</text>
</comment>
<dbReference type="FunCoup" id="A0A7N2MVW3">
    <property type="interactions" value="81"/>
</dbReference>
<reference evidence="10 11" key="1">
    <citation type="journal article" date="2016" name="G3 (Bethesda)">
        <title>First Draft Assembly and Annotation of the Genome of a California Endemic Oak Quercus lobata Nee (Fagaceae).</title>
        <authorList>
            <person name="Sork V.L."/>
            <person name="Fitz-Gibbon S.T."/>
            <person name="Puiu D."/>
            <person name="Crepeau M."/>
            <person name="Gugger P.F."/>
            <person name="Sherman R."/>
            <person name="Stevens K."/>
            <person name="Langley C.H."/>
            <person name="Pellegrini M."/>
            <person name="Salzberg S.L."/>
        </authorList>
    </citation>
    <scope>NUCLEOTIDE SEQUENCE [LARGE SCALE GENOMIC DNA]</scope>
    <source>
        <strain evidence="10 11">cv. SW786</strain>
    </source>
</reference>
<dbReference type="Pfam" id="PF01565">
    <property type="entry name" value="FAD_binding_4"/>
    <property type="match status" value="1"/>
</dbReference>
<organism evidence="10 11">
    <name type="scientific">Quercus lobata</name>
    <name type="common">Valley oak</name>
    <dbReference type="NCBI Taxonomy" id="97700"/>
    <lineage>
        <taxon>Eukaryota</taxon>
        <taxon>Viridiplantae</taxon>
        <taxon>Streptophyta</taxon>
        <taxon>Embryophyta</taxon>
        <taxon>Tracheophyta</taxon>
        <taxon>Spermatophyta</taxon>
        <taxon>Magnoliopsida</taxon>
        <taxon>eudicotyledons</taxon>
        <taxon>Gunneridae</taxon>
        <taxon>Pentapetalae</taxon>
        <taxon>rosids</taxon>
        <taxon>fabids</taxon>
        <taxon>Fagales</taxon>
        <taxon>Fagaceae</taxon>
        <taxon>Quercus</taxon>
    </lineage>
</organism>
<dbReference type="OMA" id="TIVIEFR"/>
<evidence type="ECO:0000256" key="4">
    <source>
        <dbReference type="ARBA" id="ARBA00022729"/>
    </source>
</evidence>
<reference evidence="10" key="2">
    <citation type="submission" date="2021-01" db="UniProtKB">
        <authorList>
            <consortium name="EnsemblPlants"/>
        </authorList>
    </citation>
    <scope>IDENTIFICATION</scope>
</reference>
<keyword evidence="5" id="KW-0274">FAD</keyword>
<dbReference type="Gene3D" id="3.30.43.10">
    <property type="entry name" value="Uridine Diphospho-n-acetylenolpyruvylglucosamine Reductase, domain 2"/>
    <property type="match status" value="1"/>
</dbReference>
<evidence type="ECO:0000256" key="2">
    <source>
        <dbReference type="ARBA" id="ARBA00005466"/>
    </source>
</evidence>
<protein>
    <recommendedName>
        <fullName evidence="9">FAD-binding PCMH-type domain-containing protein</fullName>
    </recommendedName>
</protein>
<dbReference type="FunFam" id="3.30.43.10:FF:000004">
    <property type="entry name" value="Berberine bridge enzyme-like 15"/>
    <property type="match status" value="1"/>
</dbReference>
<keyword evidence="4 8" id="KW-0732">Signal</keyword>
<dbReference type="GO" id="GO:1901696">
    <property type="term" value="P:cannabinoid biosynthetic process"/>
    <property type="evidence" value="ECO:0007669"/>
    <property type="project" value="UniProtKB-ARBA"/>
</dbReference>
<evidence type="ECO:0000256" key="3">
    <source>
        <dbReference type="ARBA" id="ARBA00022630"/>
    </source>
</evidence>
<feature type="chain" id="PRO_5029493654" description="FAD-binding PCMH-type domain-containing protein" evidence="8">
    <location>
        <begin position="23"/>
        <end position="529"/>
    </location>
</feature>
<dbReference type="InterPro" id="IPR016169">
    <property type="entry name" value="FAD-bd_PCMH_sub2"/>
</dbReference>
<dbReference type="InterPro" id="IPR006094">
    <property type="entry name" value="Oxid_FAD_bind_N"/>
</dbReference>
<accession>A0A7N2MVW3</accession>
<dbReference type="Pfam" id="PF08031">
    <property type="entry name" value="BBE"/>
    <property type="match status" value="1"/>
</dbReference>
<dbReference type="InParanoid" id="A0A7N2MVW3"/>
<dbReference type="InterPro" id="IPR016167">
    <property type="entry name" value="FAD-bd_PCMH_sub1"/>
</dbReference>
<keyword evidence="3" id="KW-0285">Flavoprotein</keyword>
<dbReference type="GO" id="GO:0016491">
    <property type="term" value="F:oxidoreductase activity"/>
    <property type="evidence" value="ECO:0007669"/>
    <property type="project" value="InterPro"/>
</dbReference>
<gene>
    <name evidence="10" type="primary">LOC115969034</name>
</gene>
<evidence type="ECO:0000259" key="9">
    <source>
        <dbReference type="PROSITE" id="PS51387"/>
    </source>
</evidence>
<keyword evidence="11" id="KW-1185">Reference proteome</keyword>
<sequence length="529" mass="59626">MSIPILKNLLPLLFLLILPVWSSTSNSTNESFLQCFSSHLQDSNSSLELVFTKNSSAYSSILNFTIRNLRFVNSSKPQFIITPFHESHIQAAVICSKKYDLQVRIRSGGHDYEGLSYVSDVVPFTIIDLVNLRSISIDIENKSAWVDSGAILGELYYKIAEKSKVYGFPAGSCPTMGVGGHFSGGGFGTIFRKYGLAADNVLDAKIVDVNGRLLNRTSMGEDLFWAIRGGGGSSFGVILSWQVRLVPVPPVVTTFNVQKTLEQGATEHFQKWQTVANKLHEDLFLHVVAGVANADPNGRKTIRLSFTCLFLGPVEKLLALMQDSFPELGVERNNCTEMSWIESVLYYAGFSTTNRLEVLLDRSPLTDIFMKAKSDYVQEPISNTGLEGLWQRLMEKEQSQLILTPYGGKMSQISDSETPFPHRFGNLYQIQYSITWDDDKETQENLMWMRRLYAYMAPYVSKSPREAYLNYRDLDLGENNKNNNTSYAQASTWGLKYFKNNFERLVHVKTLIDPGNFFKNEQSIPVLPS</sequence>
<dbReference type="InterPro" id="IPR016166">
    <property type="entry name" value="FAD-bd_PCMH"/>
</dbReference>
<dbReference type="InterPro" id="IPR012951">
    <property type="entry name" value="BBE"/>
</dbReference>
<dbReference type="EMBL" id="LRBV02000011">
    <property type="status" value="NOT_ANNOTATED_CDS"/>
    <property type="molecule type" value="Genomic_DNA"/>
</dbReference>
<dbReference type="KEGG" id="qlo:115969034"/>
<evidence type="ECO:0000256" key="6">
    <source>
        <dbReference type="ARBA" id="ARBA00023157"/>
    </source>
</evidence>
<keyword evidence="6" id="KW-1015">Disulfide bond</keyword>
<keyword evidence="7" id="KW-0325">Glycoprotein</keyword>
<dbReference type="AlphaFoldDB" id="A0A7N2MVW3"/>
<dbReference type="Gene3D" id="3.40.462.20">
    <property type="match status" value="1"/>
</dbReference>
<evidence type="ECO:0000256" key="7">
    <source>
        <dbReference type="ARBA" id="ARBA00023180"/>
    </source>
</evidence>
<proteinExistence type="inferred from homology"/>
<dbReference type="PROSITE" id="PS51387">
    <property type="entry name" value="FAD_PCMH"/>
    <property type="match status" value="1"/>
</dbReference>
<comment type="cofactor">
    <cofactor evidence="1">
        <name>FAD</name>
        <dbReference type="ChEBI" id="CHEBI:57692"/>
    </cofactor>
</comment>
<evidence type="ECO:0000256" key="1">
    <source>
        <dbReference type="ARBA" id="ARBA00001974"/>
    </source>
</evidence>
<dbReference type="GeneID" id="115969034"/>
<dbReference type="SUPFAM" id="SSF56176">
    <property type="entry name" value="FAD-binding/transporter-associated domain-like"/>
    <property type="match status" value="1"/>
</dbReference>
<dbReference type="PANTHER" id="PTHR32448">
    <property type="entry name" value="OS08G0158400 PROTEIN"/>
    <property type="match status" value="1"/>
</dbReference>